<dbReference type="GO" id="GO:0004519">
    <property type="term" value="F:endonuclease activity"/>
    <property type="evidence" value="ECO:0007669"/>
    <property type="project" value="UniProtKB-KW"/>
</dbReference>
<name>A0A1W1BCK3_9ZZZZ</name>
<keyword evidence="1" id="KW-0378">Hydrolase</keyword>
<protein>
    <submittedName>
        <fullName evidence="1">Endonuclease</fullName>
        <ecNumber evidence="1">3.1.-.-</ecNumber>
    </submittedName>
</protein>
<dbReference type="EMBL" id="FPHF01000011">
    <property type="protein sequence ID" value="SFV51264.1"/>
    <property type="molecule type" value="Genomic_DNA"/>
</dbReference>
<dbReference type="Pfam" id="PF02021">
    <property type="entry name" value="UPF0102"/>
    <property type="match status" value="1"/>
</dbReference>
<dbReference type="Gene3D" id="3.40.1350.10">
    <property type="match status" value="1"/>
</dbReference>
<dbReference type="PANTHER" id="PTHR34039">
    <property type="entry name" value="UPF0102 PROTEIN YRAN"/>
    <property type="match status" value="1"/>
</dbReference>
<gene>
    <name evidence="1" type="ORF">MNB_SM-4-520</name>
</gene>
<dbReference type="GO" id="GO:0003676">
    <property type="term" value="F:nucleic acid binding"/>
    <property type="evidence" value="ECO:0007669"/>
    <property type="project" value="InterPro"/>
</dbReference>
<sequence length="109" mass="12508">MSRVKGNIAEDKACIFLYEHGFEILERNFYSRFGEVDVIVTKENVLHFVEVKSGEDYELAIQNITPSKLSKLLKTCDVYMKKNAYDGDYMLDALVVTPEGIEHLENITI</sequence>
<dbReference type="GO" id="GO:0016787">
    <property type="term" value="F:hydrolase activity"/>
    <property type="evidence" value="ECO:0007669"/>
    <property type="project" value="UniProtKB-KW"/>
</dbReference>
<evidence type="ECO:0000313" key="1">
    <source>
        <dbReference type="EMBL" id="SFV51264.1"/>
    </source>
</evidence>
<dbReference type="InterPro" id="IPR003509">
    <property type="entry name" value="UPF0102_YraN-like"/>
</dbReference>
<keyword evidence="1" id="KW-0255">Endonuclease</keyword>
<accession>A0A1W1BCK3</accession>
<dbReference type="PANTHER" id="PTHR34039:SF1">
    <property type="entry name" value="UPF0102 PROTEIN YRAN"/>
    <property type="match status" value="1"/>
</dbReference>
<dbReference type="AlphaFoldDB" id="A0A1W1BCK3"/>
<reference evidence="1" key="1">
    <citation type="submission" date="2016-10" db="EMBL/GenBank/DDBJ databases">
        <authorList>
            <person name="de Groot N.N."/>
        </authorList>
    </citation>
    <scope>NUCLEOTIDE SEQUENCE</scope>
</reference>
<organism evidence="1">
    <name type="scientific">hydrothermal vent metagenome</name>
    <dbReference type="NCBI Taxonomy" id="652676"/>
    <lineage>
        <taxon>unclassified sequences</taxon>
        <taxon>metagenomes</taxon>
        <taxon>ecological metagenomes</taxon>
    </lineage>
</organism>
<dbReference type="InterPro" id="IPR011856">
    <property type="entry name" value="tRNA_endonuc-like_dom_sf"/>
</dbReference>
<proteinExistence type="inferred from homology"/>
<dbReference type="InterPro" id="IPR011335">
    <property type="entry name" value="Restrct_endonuc-II-like"/>
</dbReference>
<dbReference type="SUPFAM" id="SSF52980">
    <property type="entry name" value="Restriction endonuclease-like"/>
    <property type="match status" value="1"/>
</dbReference>
<dbReference type="NCBIfam" id="NF009152">
    <property type="entry name" value="PRK12497.2-4"/>
    <property type="match status" value="1"/>
</dbReference>
<dbReference type="EC" id="3.1.-.-" evidence="1"/>
<dbReference type="HAMAP" id="MF_00048">
    <property type="entry name" value="UPF0102"/>
    <property type="match status" value="1"/>
</dbReference>
<keyword evidence="1" id="KW-0540">Nuclease</keyword>